<dbReference type="AlphaFoldDB" id="A0AB34KJR8"/>
<dbReference type="Proteomes" id="UP000803884">
    <property type="component" value="Unassembled WGS sequence"/>
</dbReference>
<dbReference type="RefSeq" id="XP_069227447.1">
    <property type="nucleotide sequence ID" value="XM_069375295.1"/>
</dbReference>
<evidence type="ECO:0000313" key="4">
    <source>
        <dbReference type="EMBL" id="KAL1584341.1"/>
    </source>
</evidence>
<reference evidence="4 5" key="1">
    <citation type="journal article" date="2020" name="Microbiol. Resour. Announc.">
        <title>Draft Genome Sequence of a Cladosporium Species Isolated from the Mesophotic Ascidian Didemnum maculosum.</title>
        <authorList>
            <person name="Gioti A."/>
            <person name="Siaperas R."/>
            <person name="Nikolaivits E."/>
            <person name="Le Goff G."/>
            <person name="Ouazzani J."/>
            <person name="Kotoulas G."/>
            <person name="Topakas E."/>
        </authorList>
    </citation>
    <scope>NUCLEOTIDE SEQUENCE [LARGE SCALE GENOMIC DNA]</scope>
    <source>
        <strain evidence="4 5">TM138-S3</strain>
    </source>
</reference>
<accession>A0AB34KJR8</accession>
<feature type="domain" description="DUF4246" evidence="3">
    <location>
        <begin position="14"/>
        <end position="79"/>
    </location>
</feature>
<feature type="domain" description="DUF4246" evidence="2">
    <location>
        <begin position="89"/>
        <end position="576"/>
    </location>
</feature>
<organism evidence="4 5">
    <name type="scientific">Cladosporium halotolerans</name>
    <dbReference type="NCBI Taxonomy" id="1052096"/>
    <lineage>
        <taxon>Eukaryota</taxon>
        <taxon>Fungi</taxon>
        <taxon>Dikarya</taxon>
        <taxon>Ascomycota</taxon>
        <taxon>Pezizomycotina</taxon>
        <taxon>Dothideomycetes</taxon>
        <taxon>Dothideomycetidae</taxon>
        <taxon>Cladosporiales</taxon>
        <taxon>Cladosporiaceae</taxon>
        <taxon>Cladosporium</taxon>
    </lineage>
</organism>
<dbReference type="PANTHER" id="PTHR33119">
    <property type="entry name" value="IFI3P"/>
    <property type="match status" value="1"/>
</dbReference>
<evidence type="ECO:0000259" key="2">
    <source>
        <dbReference type="Pfam" id="PF14033"/>
    </source>
</evidence>
<feature type="compositionally biased region" description="Basic and acidic residues" evidence="1">
    <location>
        <begin position="331"/>
        <end position="342"/>
    </location>
</feature>
<dbReference type="PANTHER" id="PTHR33119:SF1">
    <property type="entry name" value="FE2OG DIOXYGENASE DOMAIN-CONTAINING PROTEIN"/>
    <property type="match status" value="1"/>
</dbReference>
<name>A0AB34KJR8_9PEZI</name>
<dbReference type="InterPro" id="IPR025340">
    <property type="entry name" value="DUF4246"/>
</dbReference>
<dbReference type="InterPro" id="IPR049192">
    <property type="entry name" value="DUF4246_C"/>
</dbReference>
<feature type="region of interest" description="Disordered" evidence="1">
    <location>
        <begin position="323"/>
        <end position="342"/>
    </location>
</feature>
<evidence type="ECO:0000259" key="3">
    <source>
        <dbReference type="Pfam" id="PF21666"/>
    </source>
</evidence>
<evidence type="ECO:0000313" key="5">
    <source>
        <dbReference type="Proteomes" id="UP000803884"/>
    </source>
</evidence>
<keyword evidence="5" id="KW-1185">Reference proteome</keyword>
<dbReference type="Pfam" id="PF21666">
    <property type="entry name" value="DUF4246_N"/>
    <property type="match status" value="1"/>
</dbReference>
<evidence type="ECO:0000256" key="1">
    <source>
        <dbReference type="SAM" id="MobiDB-lite"/>
    </source>
</evidence>
<sequence length="641" mass="73427">MSAFDNSGEVPLDVPGFNTPLTWETVPEDRFAHGVNDFKQQRLVQVEIAMLAVMDGITDKPGWQEKVFNEAIVEKWRAEATALPLISPEAWDWILRELRDETEFLRDHQFVKTLNSGSPCAKADGLIESTLRDELLAGVRPLLEVDDKVKDWHPNSNEQVLNLVHPSLFPLVYGRTHVLHSGRVGLLDCLDYCGKGMLAPEQTSESQDDSFSARFQWLPSEVRFKSEDAAPTDVEFTSYINNLHPIHHKGLYSTISKIVSKAIPMWNEVLVKGYSSRTPPRIMTTSAGYTSEKPEHLQDLPSLRDDEGFEEAVQKVQRYLDLPNNPEFDESNDHADDDRYKNGTWKDDLDDYELQTAVDWKFKRIAEVEHPTPGDSYSYDDWKLGRLQKSEDSESLGSPTTNFNGYYPVCLEKDFRTQGLQVIVKLASVELTPEKPSYEGGSWHLEGMLNEHIIGTAIYYYDVENITSSAIDFRVEAELDELSLGYEQDVHEPLATVFGTKQMRDEPAIQFLGTLQCKQDRMIAFPNTLQHRVQPFKLSDPSRPGHRRFLVLWLVDPTYRIASTANVPPQQHDWLAPETIDKILAKQDLAAELEEMIREHTNDYPMSLETAKKLRLELMQERTKLMPHVERNFDSYNLCEH</sequence>
<dbReference type="InterPro" id="IPR049207">
    <property type="entry name" value="DUF4246_N"/>
</dbReference>
<proteinExistence type="predicted"/>
<dbReference type="EMBL" id="JAAQHG020000027">
    <property type="protein sequence ID" value="KAL1584341.1"/>
    <property type="molecule type" value="Genomic_DNA"/>
</dbReference>
<protein>
    <recommendedName>
        <fullName evidence="6">DUF1665 domain-containing protein</fullName>
    </recommendedName>
</protein>
<dbReference type="Pfam" id="PF14033">
    <property type="entry name" value="DUF4246"/>
    <property type="match status" value="1"/>
</dbReference>
<gene>
    <name evidence="4" type="ORF">WHR41_06690</name>
</gene>
<evidence type="ECO:0008006" key="6">
    <source>
        <dbReference type="Google" id="ProtNLM"/>
    </source>
</evidence>
<dbReference type="GeneID" id="96008133"/>
<comment type="caution">
    <text evidence="4">The sequence shown here is derived from an EMBL/GenBank/DDBJ whole genome shotgun (WGS) entry which is preliminary data.</text>
</comment>